<dbReference type="GO" id="GO:0016705">
    <property type="term" value="F:oxidoreductase activity, acting on paired donors, with incorporation or reduction of molecular oxygen"/>
    <property type="evidence" value="ECO:0007669"/>
    <property type="project" value="InterPro"/>
</dbReference>
<evidence type="ECO:0000313" key="3">
    <source>
        <dbReference type="Proteomes" id="UP001417504"/>
    </source>
</evidence>
<comment type="similarity">
    <text evidence="1">Belongs to the cytochrome P450 family.</text>
</comment>
<dbReference type="GO" id="GO:0044550">
    <property type="term" value="P:secondary metabolite biosynthetic process"/>
    <property type="evidence" value="ECO:0007669"/>
    <property type="project" value="UniProtKB-ARBA"/>
</dbReference>
<dbReference type="Gene3D" id="1.10.630.10">
    <property type="entry name" value="Cytochrome P450"/>
    <property type="match status" value="1"/>
</dbReference>
<dbReference type="Proteomes" id="UP001417504">
    <property type="component" value="Unassembled WGS sequence"/>
</dbReference>
<dbReference type="PANTHER" id="PTHR47950">
    <property type="entry name" value="CYTOCHROME P450, FAMILY 76, SUBFAMILY C, POLYPEPTIDE 5-RELATED"/>
    <property type="match status" value="1"/>
</dbReference>
<dbReference type="Pfam" id="PF00067">
    <property type="entry name" value="p450"/>
    <property type="match status" value="1"/>
</dbReference>
<organism evidence="2 3">
    <name type="scientific">Stephania japonica</name>
    <dbReference type="NCBI Taxonomy" id="461633"/>
    <lineage>
        <taxon>Eukaryota</taxon>
        <taxon>Viridiplantae</taxon>
        <taxon>Streptophyta</taxon>
        <taxon>Embryophyta</taxon>
        <taxon>Tracheophyta</taxon>
        <taxon>Spermatophyta</taxon>
        <taxon>Magnoliopsida</taxon>
        <taxon>Ranunculales</taxon>
        <taxon>Menispermaceae</taxon>
        <taxon>Menispermoideae</taxon>
        <taxon>Cissampelideae</taxon>
        <taxon>Stephania</taxon>
    </lineage>
</organism>
<accession>A0AAP0NZP3</accession>
<dbReference type="InterPro" id="IPR036396">
    <property type="entry name" value="Cyt_P450_sf"/>
</dbReference>
<dbReference type="GO" id="GO:0005506">
    <property type="term" value="F:iron ion binding"/>
    <property type="evidence" value="ECO:0007669"/>
    <property type="project" value="InterPro"/>
</dbReference>
<dbReference type="SUPFAM" id="SSF48264">
    <property type="entry name" value="Cytochrome P450"/>
    <property type="match status" value="1"/>
</dbReference>
<dbReference type="EMBL" id="JBBNAE010000005">
    <property type="protein sequence ID" value="KAK9123640.1"/>
    <property type="molecule type" value="Genomic_DNA"/>
</dbReference>
<name>A0AAP0NZP3_9MAGN</name>
<dbReference type="AlphaFoldDB" id="A0AAP0NZP3"/>
<reference evidence="2 3" key="1">
    <citation type="submission" date="2024-01" db="EMBL/GenBank/DDBJ databases">
        <title>Genome assemblies of Stephania.</title>
        <authorList>
            <person name="Yang L."/>
        </authorList>
    </citation>
    <scope>NUCLEOTIDE SEQUENCE [LARGE SCALE GENOMIC DNA]</scope>
    <source>
        <strain evidence="2">QJT</strain>
        <tissue evidence="2">Leaf</tissue>
    </source>
</reference>
<sequence>MAKLLKNRTVMNKALVEMRRVVGNNRKINEVDIEQMDYLMCEFEDEEIYVNFDEPPKFDAGDEDFIEDRVVFGDNGHVIEVISQSASPQDVLIVGIETTATTIEWGMTELLKNRTVMNKPQVEMRRVIGNNRKINEEDIEQMDYLMYVIKETLIKTTSSSPYFASKTILCKNQCGRLRNPKNNMVVDQCMGNSKGP</sequence>
<comment type="caution">
    <text evidence="2">The sequence shown here is derived from an EMBL/GenBank/DDBJ whole genome shotgun (WGS) entry which is preliminary data.</text>
</comment>
<dbReference type="GO" id="GO:0004497">
    <property type="term" value="F:monooxygenase activity"/>
    <property type="evidence" value="ECO:0007669"/>
    <property type="project" value="InterPro"/>
</dbReference>
<protein>
    <recommendedName>
        <fullName evidence="4">Cytochrome P450</fullName>
    </recommendedName>
</protein>
<evidence type="ECO:0000256" key="1">
    <source>
        <dbReference type="ARBA" id="ARBA00010617"/>
    </source>
</evidence>
<evidence type="ECO:0008006" key="4">
    <source>
        <dbReference type="Google" id="ProtNLM"/>
    </source>
</evidence>
<dbReference type="InterPro" id="IPR002401">
    <property type="entry name" value="Cyt_P450_E_grp-I"/>
</dbReference>
<evidence type="ECO:0000313" key="2">
    <source>
        <dbReference type="EMBL" id="KAK9123640.1"/>
    </source>
</evidence>
<dbReference type="InterPro" id="IPR001128">
    <property type="entry name" value="Cyt_P450"/>
</dbReference>
<dbReference type="PRINTS" id="PR00463">
    <property type="entry name" value="EP450I"/>
</dbReference>
<proteinExistence type="inferred from homology"/>
<keyword evidence="3" id="KW-1185">Reference proteome</keyword>
<dbReference type="GO" id="GO:0020037">
    <property type="term" value="F:heme binding"/>
    <property type="evidence" value="ECO:0007669"/>
    <property type="project" value="InterPro"/>
</dbReference>
<gene>
    <name evidence="2" type="ORF">Sjap_013242</name>
</gene>